<dbReference type="Pfam" id="PF00085">
    <property type="entry name" value="Thioredoxin"/>
    <property type="match status" value="1"/>
</dbReference>
<proteinExistence type="predicted"/>
<feature type="transmembrane region" description="Helical" evidence="1">
    <location>
        <begin position="176"/>
        <end position="204"/>
    </location>
</feature>
<evidence type="ECO:0000259" key="3">
    <source>
        <dbReference type="PROSITE" id="PS51352"/>
    </source>
</evidence>
<organism evidence="4">
    <name type="scientific">Odontella aurita</name>
    <dbReference type="NCBI Taxonomy" id="265563"/>
    <lineage>
        <taxon>Eukaryota</taxon>
        <taxon>Sar</taxon>
        <taxon>Stramenopiles</taxon>
        <taxon>Ochrophyta</taxon>
        <taxon>Bacillariophyta</taxon>
        <taxon>Mediophyceae</taxon>
        <taxon>Biddulphiophycidae</taxon>
        <taxon>Eupodiscales</taxon>
        <taxon>Odontellaceae</taxon>
        <taxon>Odontella</taxon>
    </lineage>
</organism>
<dbReference type="InterPro" id="IPR013766">
    <property type="entry name" value="Thioredoxin_domain"/>
</dbReference>
<accession>A0A7S4JBQ2</accession>
<dbReference type="GO" id="GO:0003756">
    <property type="term" value="F:protein disulfide isomerase activity"/>
    <property type="evidence" value="ECO:0007669"/>
    <property type="project" value="TreeGrafter"/>
</dbReference>
<dbReference type="GO" id="GO:0005783">
    <property type="term" value="C:endoplasmic reticulum"/>
    <property type="evidence" value="ECO:0007669"/>
    <property type="project" value="TreeGrafter"/>
</dbReference>
<dbReference type="InterPro" id="IPR051063">
    <property type="entry name" value="PDI"/>
</dbReference>
<feature type="chain" id="PRO_5030566034" description="Thioredoxin domain-containing protein" evidence="2">
    <location>
        <begin position="31"/>
        <end position="216"/>
    </location>
</feature>
<evidence type="ECO:0000256" key="1">
    <source>
        <dbReference type="SAM" id="Phobius"/>
    </source>
</evidence>
<keyword evidence="1" id="KW-1133">Transmembrane helix</keyword>
<dbReference type="EMBL" id="HBKQ01036999">
    <property type="protein sequence ID" value="CAE2258598.1"/>
    <property type="molecule type" value="Transcribed_RNA"/>
</dbReference>
<keyword evidence="2" id="KW-0732">Signal</keyword>
<feature type="domain" description="Thioredoxin" evidence="3">
    <location>
        <begin position="19"/>
        <end position="137"/>
    </location>
</feature>
<gene>
    <name evidence="4" type="ORF">OAUR00152_LOCUS25515</name>
</gene>
<dbReference type="GO" id="GO:0006457">
    <property type="term" value="P:protein folding"/>
    <property type="evidence" value="ECO:0007669"/>
    <property type="project" value="TreeGrafter"/>
</dbReference>
<dbReference type="PANTHER" id="PTHR45672">
    <property type="entry name" value="PROTEIN DISULFIDE-ISOMERASE C17H9.14C-RELATED"/>
    <property type="match status" value="1"/>
</dbReference>
<dbReference type="PROSITE" id="PS51352">
    <property type="entry name" value="THIOREDOXIN_2"/>
    <property type="match status" value="1"/>
</dbReference>
<dbReference type="SUPFAM" id="SSF52833">
    <property type="entry name" value="Thioredoxin-like"/>
    <property type="match status" value="1"/>
</dbReference>
<evidence type="ECO:0000256" key="2">
    <source>
        <dbReference type="SAM" id="SignalP"/>
    </source>
</evidence>
<dbReference type="Gene3D" id="3.40.30.10">
    <property type="entry name" value="Glutaredoxin"/>
    <property type="match status" value="1"/>
</dbReference>
<keyword evidence="1" id="KW-0472">Membrane</keyword>
<reference evidence="4" key="1">
    <citation type="submission" date="2021-01" db="EMBL/GenBank/DDBJ databases">
        <authorList>
            <person name="Corre E."/>
            <person name="Pelletier E."/>
            <person name="Niang G."/>
            <person name="Scheremetjew M."/>
            <person name="Finn R."/>
            <person name="Kale V."/>
            <person name="Holt S."/>
            <person name="Cochrane G."/>
            <person name="Meng A."/>
            <person name="Brown T."/>
            <person name="Cohen L."/>
        </authorList>
    </citation>
    <scope>NUCLEOTIDE SEQUENCE</scope>
    <source>
        <strain evidence="4">Isolate 1302-5</strain>
    </source>
</reference>
<evidence type="ECO:0000313" key="4">
    <source>
        <dbReference type="EMBL" id="CAE2258598.1"/>
    </source>
</evidence>
<dbReference type="InterPro" id="IPR036249">
    <property type="entry name" value="Thioredoxin-like_sf"/>
</dbReference>
<dbReference type="CDD" id="cd02961">
    <property type="entry name" value="PDI_a_family"/>
    <property type="match status" value="1"/>
</dbReference>
<keyword evidence="1" id="KW-0812">Transmembrane</keyword>
<protein>
    <recommendedName>
        <fullName evidence="3">Thioredoxin domain-containing protein</fullName>
    </recommendedName>
</protein>
<dbReference type="AlphaFoldDB" id="A0A7S4JBQ2"/>
<name>A0A7S4JBQ2_9STRA</name>
<sequence>MASGNVARLICASLACLLLSLINGAPVAYAAPVTVTDSTLDEVLESSTNLLLLFKANKCPHCQRMAPDYEKLSEDDDLKGNDVTLATIDVPSNRGSSIRFGIRGFPTLIYFHNGRIYRYSGKRQFTPIKSFVMKGYENYGDGEEVPPKPTFLSQFVLIGKAVWAELYDAAQGKAGMVGYAMIVLMGILVGLLGMLVVFLITILTGRYDDVDKVKGD</sequence>
<feature type="signal peptide" evidence="2">
    <location>
        <begin position="1"/>
        <end position="30"/>
    </location>
</feature>